<gene>
    <name evidence="4" type="ORF">GCM10010201_11840</name>
</gene>
<dbReference type="Gene3D" id="1.10.530.10">
    <property type="match status" value="1"/>
</dbReference>
<comment type="caution">
    <text evidence="4">The sequence shown here is derived from an EMBL/GenBank/DDBJ whole genome shotgun (WGS) entry which is preliminary data.</text>
</comment>
<organism evidence="4 5">
    <name type="scientific">Pilimelia columellifera subsp. columellifera</name>
    <dbReference type="NCBI Taxonomy" id="706583"/>
    <lineage>
        <taxon>Bacteria</taxon>
        <taxon>Bacillati</taxon>
        <taxon>Actinomycetota</taxon>
        <taxon>Actinomycetes</taxon>
        <taxon>Micromonosporales</taxon>
        <taxon>Micromonosporaceae</taxon>
        <taxon>Pilimelia</taxon>
    </lineage>
</organism>
<dbReference type="PRINTS" id="PR01002">
    <property type="entry name" value="FLGFLGJ"/>
</dbReference>
<keyword evidence="5" id="KW-1185">Reference proteome</keyword>
<dbReference type="InterPro" id="IPR002901">
    <property type="entry name" value="MGlyc_endo_b_GlcNAc-like_dom"/>
</dbReference>
<proteinExistence type="predicted"/>
<evidence type="ECO:0000256" key="1">
    <source>
        <dbReference type="ARBA" id="ARBA00022801"/>
    </source>
</evidence>
<feature type="signal peptide" evidence="2">
    <location>
        <begin position="1"/>
        <end position="18"/>
    </location>
</feature>
<dbReference type="InterPro" id="IPR051056">
    <property type="entry name" value="Glycosyl_Hydrolase_73"/>
</dbReference>
<dbReference type="EMBL" id="BAAARY010000004">
    <property type="protein sequence ID" value="GAA2516749.1"/>
    <property type="molecule type" value="Genomic_DNA"/>
</dbReference>
<evidence type="ECO:0000256" key="2">
    <source>
        <dbReference type="SAM" id="SignalP"/>
    </source>
</evidence>
<evidence type="ECO:0000313" key="5">
    <source>
        <dbReference type="Proteomes" id="UP001499978"/>
    </source>
</evidence>
<dbReference type="SMART" id="SM00047">
    <property type="entry name" value="LYZ2"/>
    <property type="match status" value="1"/>
</dbReference>
<sequence length="360" mass="38878">MRLLTMLSVAAVAATIVAADLVAVRDAAQAAPRRSATIAAAGASLSLRAGPTTGHRVVGQVAHGVRVGVLCQVYGQGIAGPVRRSGFWNRLSTGGYLSDGFVQWRPNRVVAWCGGDGRRALGHATTTIMMRRGPGLASAPAGRLLRGTSVGVRCQRWGQRIRGPYGATNSWYLLTNGRYAPAALIRWSPSVPVLPWCGQAPWTAPPGTAAFVLRVAGGARASYRAYRVPASVTIAQAILESGWGRSLLTRRDHNYFGMKCFGAPGGIAVGCRSYATTECGKGRCWRTRASFRAYPSLTGSMVDHGRALRQRPRYRGAFRYTRSPNQFAVAIHRAGYATGPTYSSNLIRIMRSYNLYRFDR</sequence>
<reference evidence="4 5" key="1">
    <citation type="journal article" date="2019" name="Int. J. Syst. Evol. Microbiol.">
        <title>The Global Catalogue of Microorganisms (GCM) 10K type strain sequencing project: providing services to taxonomists for standard genome sequencing and annotation.</title>
        <authorList>
            <consortium name="The Broad Institute Genomics Platform"/>
            <consortium name="The Broad Institute Genome Sequencing Center for Infectious Disease"/>
            <person name="Wu L."/>
            <person name="Ma J."/>
        </authorList>
    </citation>
    <scope>NUCLEOTIDE SEQUENCE [LARGE SCALE GENOMIC DNA]</scope>
    <source>
        <strain evidence="4 5">JCM 3367</strain>
    </source>
</reference>
<dbReference type="Gene3D" id="4.10.80.30">
    <property type="entry name" value="DNA polymerase, domain 6"/>
    <property type="match status" value="1"/>
</dbReference>
<keyword evidence="1" id="KW-0378">Hydrolase</keyword>
<dbReference type="Pfam" id="PF01832">
    <property type="entry name" value="Glucosaminidase"/>
    <property type="match status" value="1"/>
</dbReference>
<accession>A0ABN3N9B4</accession>
<dbReference type="NCBIfam" id="NF038016">
    <property type="entry name" value="sporang_Gsm"/>
    <property type="match status" value="1"/>
</dbReference>
<dbReference type="RefSeq" id="WP_344169476.1">
    <property type="nucleotide sequence ID" value="NZ_BAAARY010000004.1"/>
</dbReference>
<dbReference type="PANTHER" id="PTHR33308">
    <property type="entry name" value="PEPTIDOGLYCAN HYDROLASE FLGJ"/>
    <property type="match status" value="1"/>
</dbReference>
<name>A0ABN3N9B4_9ACTN</name>
<keyword evidence="2" id="KW-0732">Signal</keyword>
<feature type="domain" description="Mannosyl-glycoprotein endo-beta-N-acetylglucosamidase-like" evidence="3">
    <location>
        <begin position="201"/>
        <end position="359"/>
    </location>
</feature>
<feature type="chain" id="PRO_5045665258" description="Mannosyl-glycoprotein endo-beta-N-acetylglucosamidase-like domain-containing protein" evidence="2">
    <location>
        <begin position="19"/>
        <end position="360"/>
    </location>
</feature>
<protein>
    <recommendedName>
        <fullName evidence="3">Mannosyl-glycoprotein endo-beta-N-acetylglucosamidase-like domain-containing protein</fullName>
    </recommendedName>
</protein>
<dbReference type="Proteomes" id="UP001499978">
    <property type="component" value="Unassembled WGS sequence"/>
</dbReference>
<dbReference type="PANTHER" id="PTHR33308:SF9">
    <property type="entry name" value="PEPTIDOGLYCAN HYDROLASE FLGJ"/>
    <property type="match status" value="1"/>
</dbReference>
<evidence type="ECO:0000313" key="4">
    <source>
        <dbReference type="EMBL" id="GAA2516749.1"/>
    </source>
</evidence>
<evidence type="ECO:0000259" key="3">
    <source>
        <dbReference type="SMART" id="SM00047"/>
    </source>
</evidence>